<dbReference type="EMBL" id="CAEZXS010000292">
    <property type="protein sequence ID" value="CAB4717209.1"/>
    <property type="molecule type" value="Genomic_DNA"/>
</dbReference>
<dbReference type="EMBL" id="CAFBPW010000026">
    <property type="protein sequence ID" value="CAB5028416.1"/>
    <property type="molecule type" value="Genomic_DNA"/>
</dbReference>
<proteinExistence type="predicted"/>
<organism evidence="3">
    <name type="scientific">freshwater metagenome</name>
    <dbReference type="NCBI Taxonomy" id="449393"/>
    <lineage>
        <taxon>unclassified sequences</taxon>
        <taxon>metagenomes</taxon>
        <taxon>ecological metagenomes</taxon>
    </lineage>
</organism>
<reference evidence="3" key="1">
    <citation type="submission" date="2020-05" db="EMBL/GenBank/DDBJ databases">
        <authorList>
            <person name="Chiriac C."/>
            <person name="Salcher M."/>
            <person name="Ghai R."/>
            <person name="Kavagutti S V."/>
        </authorList>
    </citation>
    <scope>NUCLEOTIDE SEQUENCE</scope>
</reference>
<name>A0A6J7RI21_9ZZZZ</name>
<protein>
    <submittedName>
        <fullName evidence="3">Unannotated protein</fullName>
    </submittedName>
</protein>
<gene>
    <name evidence="1" type="ORF">UFOPK2582_01729</name>
    <name evidence="2" type="ORF">UFOPK3914_01441</name>
    <name evidence="3" type="ORF">UFOPK4173_00385</name>
</gene>
<dbReference type="Gene3D" id="3.10.450.620">
    <property type="entry name" value="JHP933, nucleotidyltransferase-like core domain"/>
    <property type="match status" value="1"/>
</dbReference>
<accession>A0A6J7RI21</accession>
<sequence>MTFDHRITRGHLLRHIPPNSMIGVDVATLDVAQDFLLAHLHAAGMFDLVVFKGGTALRKLFAGTAGRFSTDIDLAIATPDEDRRTVADLVAETIDDTSAGPFRYRVENRRGRWLIHVDTDLANVAMPLKLDVGPPCWLAPDVRSFVPVPIHDRFDFALPDLPTMSLEENLAEKVARLNRVAAARDASDLVWAATTTPFSGTDRNVVRRLAVLKIWVDVNGLNGHWHPTSSTAAFDPSLWLRTGREWDDESIGLLAHPPPPIEVLESDMVRLWKDLANLTVDEAVFAAANEKDRSAVIAAIFSLPSAAVSADELWRVQ</sequence>
<dbReference type="AlphaFoldDB" id="A0A6J7RI21"/>
<dbReference type="EMBL" id="CAFBOG010000149">
    <property type="protein sequence ID" value="CAB4988183.1"/>
    <property type="molecule type" value="Genomic_DNA"/>
</dbReference>
<dbReference type="InterPro" id="IPR014942">
    <property type="entry name" value="AbiEii"/>
</dbReference>
<evidence type="ECO:0000313" key="2">
    <source>
        <dbReference type="EMBL" id="CAB4988183.1"/>
    </source>
</evidence>
<dbReference type="Pfam" id="PF08843">
    <property type="entry name" value="AbiEii"/>
    <property type="match status" value="1"/>
</dbReference>
<evidence type="ECO:0000313" key="3">
    <source>
        <dbReference type="EMBL" id="CAB5028416.1"/>
    </source>
</evidence>
<evidence type="ECO:0000313" key="1">
    <source>
        <dbReference type="EMBL" id="CAB4717209.1"/>
    </source>
</evidence>